<dbReference type="Proteomes" id="UP000218231">
    <property type="component" value="Unassembled WGS sequence"/>
</dbReference>
<protein>
    <recommendedName>
        <fullName evidence="3">DUF38 domain-containing protein</fullName>
    </recommendedName>
</protein>
<reference evidence="1 2" key="1">
    <citation type="journal article" date="2017" name="Curr. Biol.">
        <title>Genome architecture and evolution of a unichromosomal asexual nematode.</title>
        <authorList>
            <person name="Fradin H."/>
            <person name="Zegar C."/>
            <person name="Gutwein M."/>
            <person name="Lucas J."/>
            <person name="Kovtun M."/>
            <person name="Corcoran D."/>
            <person name="Baugh L.R."/>
            <person name="Kiontke K."/>
            <person name="Gunsalus K."/>
            <person name="Fitch D.H."/>
            <person name="Piano F."/>
        </authorList>
    </citation>
    <scope>NUCLEOTIDE SEQUENCE [LARGE SCALE GENOMIC DNA]</scope>
    <source>
        <strain evidence="1">PF1309</strain>
    </source>
</reference>
<gene>
    <name evidence="1" type="ORF">WR25_22847</name>
</gene>
<dbReference type="AlphaFoldDB" id="A0A2A2LGX5"/>
<keyword evidence="2" id="KW-1185">Reference proteome</keyword>
<accession>A0A2A2LGX5</accession>
<evidence type="ECO:0000313" key="1">
    <source>
        <dbReference type="EMBL" id="PAV85348.1"/>
    </source>
</evidence>
<organism evidence="1 2">
    <name type="scientific">Diploscapter pachys</name>
    <dbReference type="NCBI Taxonomy" id="2018661"/>
    <lineage>
        <taxon>Eukaryota</taxon>
        <taxon>Metazoa</taxon>
        <taxon>Ecdysozoa</taxon>
        <taxon>Nematoda</taxon>
        <taxon>Chromadorea</taxon>
        <taxon>Rhabditida</taxon>
        <taxon>Rhabditina</taxon>
        <taxon>Rhabditomorpha</taxon>
        <taxon>Rhabditoidea</taxon>
        <taxon>Rhabditidae</taxon>
        <taxon>Diploscapter</taxon>
    </lineage>
</organism>
<sequence length="320" mass="38093">MNIFEMAQNEDLEQLAFTNRKFWHLIKLTHSSAVVPKQLAIHKMSIQPSRYNKKEYDLTIMCTDQSSHEFKVRGCFRHSIYGRQHDATDIRIFNIFRNYIRYCINAANENIDEVLSWDVYCFTESRKIPNMPVKGTPPIRLRWLFSKTIVENLCINSCNRAQFWQILMCLDNPGLAAYRKRIVCKDLLLPPEDKEFFMRMLFLRQGVEFIEMRTPTFFEEMMVMPQFFDTMFKLYDMNAEQLHQLPYSKVKNITAEDGKMSLRKFMMNFMFNKHVSGRNWAFENMLNVDGVEGWTTVEQFLKTDKNIEWSCEESTGKSKK</sequence>
<proteinExistence type="predicted"/>
<name>A0A2A2LGX5_9BILA</name>
<evidence type="ECO:0008006" key="3">
    <source>
        <dbReference type="Google" id="ProtNLM"/>
    </source>
</evidence>
<evidence type="ECO:0000313" key="2">
    <source>
        <dbReference type="Proteomes" id="UP000218231"/>
    </source>
</evidence>
<dbReference type="EMBL" id="LIAE01006782">
    <property type="protein sequence ID" value="PAV85348.1"/>
    <property type="molecule type" value="Genomic_DNA"/>
</dbReference>
<comment type="caution">
    <text evidence="1">The sequence shown here is derived from an EMBL/GenBank/DDBJ whole genome shotgun (WGS) entry which is preliminary data.</text>
</comment>